<dbReference type="AlphaFoldDB" id="A0A452ZTM5"/>
<reference evidence="2" key="3">
    <citation type="journal article" date="2017" name="Nature">
        <title>Genome sequence of the progenitor of the wheat D genome Aegilops tauschii.</title>
        <authorList>
            <person name="Luo M.C."/>
            <person name="Gu Y.Q."/>
            <person name="Puiu D."/>
            <person name="Wang H."/>
            <person name="Twardziok S.O."/>
            <person name="Deal K.R."/>
            <person name="Huo N."/>
            <person name="Zhu T."/>
            <person name="Wang L."/>
            <person name="Wang Y."/>
            <person name="McGuire P.E."/>
            <person name="Liu S."/>
            <person name="Long H."/>
            <person name="Ramasamy R.K."/>
            <person name="Rodriguez J.C."/>
            <person name="Van S.L."/>
            <person name="Yuan L."/>
            <person name="Wang Z."/>
            <person name="Xia Z."/>
            <person name="Xiao L."/>
            <person name="Anderson O.D."/>
            <person name="Ouyang S."/>
            <person name="Liang Y."/>
            <person name="Zimin A.V."/>
            <person name="Pertea G."/>
            <person name="Qi P."/>
            <person name="Bennetzen J.L."/>
            <person name="Dai X."/>
            <person name="Dawson M.W."/>
            <person name="Muller H.G."/>
            <person name="Kugler K."/>
            <person name="Rivarola-Duarte L."/>
            <person name="Spannagl M."/>
            <person name="Mayer K.F.X."/>
            <person name="Lu F.H."/>
            <person name="Bevan M.W."/>
            <person name="Leroy P."/>
            <person name="Li P."/>
            <person name="You F.M."/>
            <person name="Sun Q."/>
            <person name="Liu Z."/>
            <person name="Lyons E."/>
            <person name="Wicker T."/>
            <person name="Salzberg S.L."/>
            <person name="Devos K.M."/>
            <person name="Dvorak J."/>
        </authorList>
    </citation>
    <scope>NUCLEOTIDE SEQUENCE [LARGE SCALE GENOMIC DNA]</scope>
    <source>
        <strain evidence="2">cv. AL8/78</strain>
    </source>
</reference>
<dbReference type="Proteomes" id="UP000015105">
    <property type="component" value="Chromosome 1D"/>
</dbReference>
<dbReference type="PANTHER" id="PTHR47150">
    <property type="entry name" value="OS12G0169200 PROTEIN"/>
    <property type="match status" value="1"/>
</dbReference>
<dbReference type="PANTHER" id="PTHR47150:SF5">
    <property type="entry name" value="OS07G0546750 PROTEIN"/>
    <property type="match status" value="1"/>
</dbReference>
<dbReference type="Gramene" id="AET1Gv20911300.1">
    <property type="protein sequence ID" value="AET1Gv20911300.1"/>
    <property type="gene ID" value="AET1Gv20911300"/>
</dbReference>
<reference evidence="2" key="5">
    <citation type="journal article" date="2021" name="G3 (Bethesda)">
        <title>Aegilops tauschii genome assembly Aet v5.0 features greater sequence contiguity and improved annotation.</title>
        <authorList>
            <person name="Wang L."/>
            <person name="Zhu T."/>
            <person name="Rodriguez J.C."/>
            <person name="Deal K.R."/>
            <person name="Dubcovsky J."/>
            <person name="McGuire P.E."/>
            <person name="Lux T."/>
            <person name="Spannagl M."/>
            <person name="Mayer K.F.X."/>
            <person name="Baldrich P."/>
            <person name="Meyers B.C."/>
            <person name="Huo N."/>
            <person name="Gu Y.Q."/>
            <person name="Zhou H."/>
            <person name="Devos K.M."/>
            <person name="Bennetzen J.L."/>
            <person name="Unver T."/>
            <person name="Budak H."/>
            <person name="Gulick P.J."/>
            <person name="Galiba G."/>
            <person name="Kalapos B."/>
            <person name="Nelson D.R."/>
            <person name="Li P."/>
            <person name="You F.M."/>
            <person name="Luo M.C."/>
            <person name="Dvorak J."/>
        </authorList>
    </citation>
    <scope>NUCLEOTIDE SEQUENCE [LARGE SCALE GENOMIC DNA]</scope>
    <source>
        <strain evidence="2">cv. AL8/78</strain>
    </source>
</reference>
<feature type="region of interest" description="Disordered" evidence="1">
    <location>
        <begin position="50"/>
        <end position="72"/>
    </location>
</feature>
<feature type="compositionally biased region" description="Basic residues" evidence="1">
    <location>
        <begin position="54"/>
        <end position="69"/>
    </location>
</feature>
<dbReference type="EnsemblPlants" id="AET1Gv20911300.1">
    <property type="protein sequence ID" value="AET1Gv20911300.1"/>
    <property type="gene ID" value="AET1Gv20911300"/>
</dbReference>
<dbReference type="STRING" id="200361.A0A452ZTM5"/>
<evidence type="ECO:0000313" key="3">
    <source>
        <dbReference type="Proteomes" id="UP000015105"/>
    </source>
</evidence>
<evidence type="ECO:0000313" key="2">
    <source>
        <dbReference type="EnsemblPlants" id="AET1Gv20911300.1"/>
    </source>
</evidence>
<accession>A0A452ZTM5</accession>
<keyword evidence="3" id="KW-1185">Reference proteome</keyword>
<sequence>MTQSSSSTSDTSDDDSTGIIFRDLTAEQSDEEFDQRFAATMDSQIEAQLFGTGRCRRSGRRRRRSGGKRRYLDRNREAGNELLVADYFSANPVYTDAQFRRRYRMRKPLFHRIVQALQDWSPEFRHRRDALNRSGFTPLQKCT</sequence>
<reference evidence="2" key="4">
    <citation type="submission" date="2019-03" db="UniProtKB">
        <authorList>
            <consortium name="EnsemblPlants"/>
        </authorList>
    </citation>
    <scope>IDENTIFICATION</scope>
</reference>
<reference evidence="3" key="1">
    <citation type="journal article" date="2014" name="Science">
        <title>Ancient hybridizations among the ancestral genomes of bread wheat.</title>
        <authorList>
            <consortium name="International Wheat Genome Sequencing Consortium,"/>
            <person name="Marcussen T."/>
            <person name="Sandve S.R."/>
            <person name="Heier L."/>
            <person name="Spannagl M."/>
            <person name="Pfeifer M."/>
            <person name="Jakobsen K.S."/>
            <person name="Wulff B.B."/>
            <person name="Steuernagel B."/>
            <person name="Mayer K.F."/>
            <person name="Olsen O.A."/>
        </authorList>
    </citation>
    <scope>NUCLEOTIDE SEQUENCE [LARGE SCALE GENOMIC DNA]</scope>
    <source>
        <strain evidence="3">cv. AL8/78</strain>
    </source>
</reference>
<reference evidence="3" key="2">
    <citation type="journal article" date="2017" name="Nat. Plants">
        <title>The Aegilops tauschii genome reveals multiple impacts of transposons.</title>
        <authorList>
            <person name="Zhao G."/>
            <person name="Zou C."/>
            <person name="Li K."/>
            <person name="Wang K."/>
            <person name="Li T."/>
            <person name="Gao L."/>
            <person name="Zhang X."/>
            <person name="Wang H."/>
            <person name="Yang Z."/>
            <person name="Liu X."/>
            <person name="Jiang W."/>
            <person name="Mao L."/>
            <person name="Kong X."/>
            <person name="Jiao Y."/>
            <person name="Jia J."/>
        </authorList>
    </citation>
    <scope>NUCLEOTIDE SEQUENCE [LARGE SCALE GENOMIC DNA]</scope>
    <source>
        <strain evidence="3">cv. AL8/78</strain>
    </source>
</reference>
<proteinExistence type="predicted"/>
<name>A0A452ZTM5_AEGTS</name>
<protein>
    <submittedName>
        <fullName evidence="2">Uncharacterized protein</fullName>
    </submittedName>
</protein>
<organism evidence="2 3">
    <name type="scientific">Aegilops tauschii subsp. strangulata</name>
    <name type="common">Goatgrass</name>
    <dbReference type="NCBI Taxonomy" id="200361"/>
    <lineage>
        <taxon>Eukaryota</taxon>
        <taxon>Viridiplantae</taxon>
        <taxon>Streptophyta</taxon>
        <taxon>Embryophyta</taxon>
        <taxon>Tracheophyta</taxon>
        <taxon>Spermatophyta</taxon>
        <taxon>Magnoliopsida</taxon>
        <taxon>Liliopsida</taxon>
        <taxon>Poales</taxon>
        <taxon>Poaceae</taxon>
        <taxon>BOP clade</taxon>
        <taxon>Pooideae</taxon>
        <taxon>Triticodae</taxon>
        <taxon>Triticeae</taxon>
        <taxon>Triticinae</taxon>
        <taxon>Aegilops</taxon>
    </lineage>
</organism>
<evidence type="ECO:0000256" key="1">
    <source>
        <dbReference type="SAM" id="MobiDB-lite"/>
    </source>
</evidence>